<reference evidence="1 2" key="1">
    <citation type="journal article" date="2015" name="Int. J. Syst. Evol. Microbiol.">
        <title>Mariniphaga sediminis sp. nov., isolated from coastal sediment.</title>
        <authorList>
            <person name="Wang F.Q."/>
            <person name="Shen Q.Y."/>
            <person name="Chen G.J."/>
            <person name="Du Z.J."/>
        </authorList>
    </citation>
    <scope>NUCLEOTIDE SEQUENCE [LARGE SCALE GENOMIC DNA]</scope>
    <source>
        <strain evidence="1 2">SY21</strain>
    </source>
</reference>
<dbReference type="Gene3D" id="2.115.10.20">
    <property type="entry name" value="Glycosyl hydrolase domain, family 43"/>
    <property type="match status" value="1"/>
</dbReference>
<proteinExistence type="predicted"/>
<protein>
    <submittedName>
        <fullName evidence="1">Glycosyl hydrolase family 32</fullName>
    </submittedName>
</protein>
<name>A0A399D6Z5_9BACT</name>
<sequence length="523" mass="58610">MNLNSYDPMPVPYLCNPPQVVPIDIGRQLFVDDFLIEFTNLKREFHTAKKYEGNPILKPETELEMGANGLPVACPKDGGVWWDPKDNIFKMWYEAGWIGTMAYATSRDGINWERPNLEIVPGTNQLLPGLRPDSTTVFLDHDTKNPDERFKMFLRGPDFLGEYHGFSLVSPDGIHWSEPVRTGYCGDRSTMFYNPFRKKWVYSIRSGGPLKSGSGRARYYHEHSDFLKGAEWKEGEIPFWTGADRLDPPDPIIGNKAQLYNLSAVGYESLMLGFHQIHLGPPNGECQKLGIPKITELMLSFSRDGFHWHRPNREAFIPATRKPGDWDRGYVQSVGGICTVVGDQLWFYYIGFKGDPEKRHSDGMKSGMYANGSTGIAILRRDGFASMVADKDGGMLVTKPVTFNGKFLFVNTDCIKGELRVEILNEDNTVISPFSADNCNPVSIDSTIQPVSWKNSKDLSSLKGKTIRFRFYLKNGHLYSFWVSPDESGASQGYVAAGGPGLNGSKDEVGNSGYIPSEKFQIG</sequence>
<evidence type="ECO:0000313" key="1">
    <source>
        <dbReference type="EMBL" id="RIH67307.1"/>
    </source>
</evidence>
<dbReference type="EMBL" id="QWET01000001">
    <property type="protein sequence ID" value="RIH67307.1"/>
    <property type="molecule type" value="Genomic_DNA"/>
</dbReference>
<dbReference type="GO" id="GO:0016787">
    <property type="term" value="F:hydrolase activity"/>
    <property type="evidence" value="ECO:0007669"/>
    <property type="project" value="UniProtKB-KW"/>
</dbReference>
<keyword evidence="2" id="KW-1185">Reference proteome</keyword>
<organism evidence="1 2">
    <name type="scientific">Mariniphaga sediminis</name>
    <dbReference type="NCBI Taxonomy" id="1628158"/>
    <lineage>
        <taxon>Bacteria</taxon>
        <taxon>Pseudomonadati</taxon>
        <taxon>Bacteroidota</taxon>
        <taxon>Bacteroidia</taxon>
        <taxon>Marinilabiliales</taxon>
        <taxon>Prolixibacteraceae</taxon>
        <taxon>Mariniphaga</taxon>
    </lineage>
</organism>
<dbReference type="SUPFAM" id="SSF75005">
    <property type="entry name" value="Arabinanase/levansucrase/invertase"/>
    <property type="match status" value="1"/>
</dbReference>
<gene>
    <name evidence="1" type="ORF">D1164_01505</name>
</gene>
<accession>A0A399D6Z5</accession>
<keyword evidence="1" id="KW-0378">Hydrolase</keyword>
<evidence type="ECO:0000313" key="2">
    <source>
        <dbReference type="Proteomes" id="UP000266441"/>
    </source>
</evidence>
<dbReference type="AlphaFoldDB" id="A0A399D6Z5"/>
<dbReference type="OrthoDB" id="9799605at2"/>
<dbReference type="Proteomes" id="UP000266441">
    <property type="component" value="Unassembled WGS sequence"/>
</dbReference>
<comment type="caution">
    <text evidence="1">The sequence shown here is derived from an EMBL/GenBank/DDBJ whole genome shotgun (WGS) entry which is preliminary data.</text>
</comment>
<dbReference type="InterPro" id="IPR023296">
    <property type="entry name" value="Glyco_hydro_beta-prop_sf"/>
</dbReference>